<name>A0AA37KIR2_9BACT</name>
<sequence>MLNYVTLEQLWNERTTGLFLNSVMHLSLEQQIVCRRDLELLELCIKDTEHRFYREMLINAMQTAILDFFDFHARIYDESDISTQMPPSYIVS</sequence>
<protein>
    <submittedName>
        <fullName evidence="1">Uncharacterized protein</fullName>
    </submittedName>
</protein>
<dbReference type="EMBL" id="BQOB01000001">
    <property type="protein sequence ID" value="GKH83319.1"/>
    <property type="molecule type" value="Genomic_DNA"/>
</dbReference>
<dbReference type="AlphaFoldDB" id="A0AA37KIR2"/>
<evidence type="ECO:0000313" key="1">
    <source>
        <dbReference type="EMBL" id="GKH83319.1"/>
    </source>
</evidence>
<reference evidence="1" key="1">
    <citation type="submission" date="2022-01" db="EMBL/GenBank/DDBJ databases">
        <title>Novel bile acid biosynthetic pathways are enriched in the microbiome of centenarians.</title>
        <authorList>
            <person name="Sato Y."/>
            <person name="Atarashi K."/>
            <person name="Plichta R.D."/>
            <person name="Arai Y."/>
            <person name="Sasajima S."/>
            <person name="Kearney M.S."/>
            <person name="Suda W."/>
            <person name="Takeshita K."/>
            <person name="Sasaki T."/>
            <person name="Okamoto S."/>
            <person name="Skelly N.A."/>
            <person name="Okamura Y."/>
            <person name="Vlamakis H."/>
            <person name="Li Y."/>
            <person name="Tanoue T."/>
            <person name="Takei H."/>
            <person name="Nittono H."/>
            <person name="Narushima S."/>
            <person name="Irie J."/>
            <person name="Itoh H."/>
            <person name="Moriya K."/>
            <person name="Sugiura Y."/>
            <person name="Suematsu M."/>
            <person name="Moritoki N."/>
            <person name="Shibata S."/>
            <person name="Littman R.D."/>
            <person name="Fischbach A.M."/>
            <person name="Uwamino Y."/>
            <person name="Inoue T."/>
            <person name="Honda A."/>
            <person name="Hattori M."/>
            <person name="Murai T."/>
            <person name="Xavier J.R."/>
            <person name="Hirose N."/>
            <person name="Honda K."/>
        </authorList>
    </citation>
    <scope>NUCLEOTIDE SEQUENCE</scope>
    <source>
        <strain evidence="1">CE91-St7</strain>
    </source>
</reference>
<proteinExistence type="predicted"/>
<accession>A0AA37KIR2</accession>
<dbReference type="Proteomes" id="UP001055104">
    <property type="component" value="Unassembled WGS sequence"/>
</dbReference>
<organism evidence="1 2">
    <name type="scientific">Phocaeicola dorei</name>
    <dbReference type="NCBI Taxonomy" id="357276"/>
    <lineage>
        <taxon>Bacteria</taxon>
        <taxon>Pseudomonadati</taxon>
        <taxon>Bacteroidota</taxon>
        <taxon>Bacteroidia</taxon>
        <taxon>Bacteroidales</taxon>
        <taxon>Bacteroidaceae</taxon>
        <taxon>Phocaeicola</taxon>
    </lineage>
</organism>
<comment type="caution">
    <text evidence="1">The sequence shown here is derived from an EMBL/GenBank/DDBJ whole genome shotgun (WGS) entry which is preliminary data.</text>
</comment>
<gene>
    <name evidence="1" type="ORF">CE91St7_42030</name>
</gene>
<evidence type="ECO:0000313" key="2">
    <source>
        <dbReference type="Proteomes" id="UP001055104"/>
    </source>
</evidence>